<dbReference type="InterPro" id="IPR008334">
    <property type="entry name" value="5'-Nucleotdase_C"/>
</dbReference>
<dbReference type="OrthoDB" id="9801679at2"/>
<dbReference type="EMBL" id="SNQI01000002">
    <property type="protein sequence ID" value="TEW75450.1"/>
    <property type="molecule type" value="Genomic_DNA"/>
</dbReference>
<feature type="domain" description="Calcineurin-like phosphoesterase" evidence="3">
    <location>
        <begin position="39"/>
        <end position="241"/>
    </location>
</feature>
<evidence type="ECO:0000313" key="6">
    <source>
        <dbReference type="Proteomes" id="UP000298517"/>
    </source>
</evidence>
<dbReference type="PROSITE" id="PS51257">
    <property type="entry name" value="PROKAR_LIPOPROTEIN"/>
    <property type="match status" value="1"/>
</dbReference>
<feature type="domain" description="5'-Nucleotidase C-terminal" evidence="4">
    <location>
        <begin position="316"/>
        <end position="436"/>
    </location>
</feature>
<dbReference type="InterPro" id="IPR004843">
    <property type="entry name" value="Calcineurin-like_PHP"/>
</dbReference>
<keyword evidence="1 2" id="KW-0732">Signal</keyword>
<dbReference type="AlphaFoldDB" id="A0A4Y8AVQ7"/>
<keyword evidence="2" id="KW-0547">Nucleotide-binding</keyword>
<dbReference type="Gene3D" id="3.60.21.10">
    <property type="match status" value="1"/>
</dbReference>
<dbReference type="Gene3D" id="3.90.780.10">
    <property type="entry name" value="5'-Nucleotidase, C-terminal domain"/>
    <property type="match status" value="1"/>
</dbReference>
<dbReference type="PRINTS" id="PR01607">
    <property type="entry name" value="APYRASEFAMLY"/>
</dbReference>
<sequence>MKFTFKYILISALLLSFFACSKESNNAVPIPEKNLKTLTIFHINDQHGQLNNFAKIKDIVAKEKKETNVLLVCSGDIFSGNPVVDNHPEKGFPMIDLMNKTGIDISVIGNHEFDYGEAILKDRFNQSQFEWVCANVEMNNSGIPEPHEFKTISINNLSVTFLGLVETNGKDDDIIPSTHPWRVKNLTFEKYQNIISNYAQLKETENSDLYIALTHLGESTDSNISNKYPYFDLIIGGHSHTKVNNTINNIPIYHAGSNLNYLGKIELEIENKKIKKSNYTLINLTTYQEYNSTIKDLIDTYNIDANLNEVIGFSEAYHNRSNVGSFYTDALRNEMNVDITFQNTGGIRSNLNEGYILKSEIYSIDPFNNGSVTYTMTVAEIKNFLKGSKASLYYSGVIIEQDNNSIIIKNKNNEILNDNETLTIGLNDYIPAVYDNYFTKNPIFLPYTTAETLINYLENTTAPINYTTINSYFKYE</sequence>
<comment type="similarity">
    <text evidence="2">Belongs to the 5'-nucleotidase family.</text>
</comment>
<evidence type="ECO:0000256" key="2">
    <source>
        <dbReference type="RuleBase" id="RU362119"/>
    </source>
</evidence>
<dbReference type="InterPro" id="IPR006179">
    <property type="entry name" value="5_nucleotidase/apyrase"/>
</dbReference>
<dbReference type="SUPFAM" id="SSF55816">
    <property type="entry name" value="5'-nucleotidase (syn. UDP-sugar hydrolase), C-terminal domain"/>
    <property type="match status" value="1"/>
</dbReference>
<proteinExistence type="inferred from homology"/>
<dbReference type="Proteomes" id="UP000298517">
    <property type="component" value="Unassembled WGS sequence"/>
</dbReference>
<dbReference type="InterPro" id="IPR036907">
    <property type="entry name" value="5'-Nucleotdase_C_sf"/>
</dbReference>
<comment type="caution">
    <text evidence="5">The sequence shown here is derived from an EMBL/GenBank/DDBJ whole genome shotgun (WGS) entry which is preliminary data.</text>
</comment>
<protein>
    <submittedName>
        <fullName evidence="5">Bifunctional metallophosphatase/5'-nucleotidase</fullName>
    </submittedName>
</protein>
<evidence type="ECO:0000313" key="5">
    <source>
        <dbReference type="EMBL" id="TEW75450.1"/>
    </source>
</evidence>
<keyword evidence="6" id="KW-1185">Reference proteome</keyword>
<dbReference type="CDD" id="cd00845">
    <property type="entry name" value="MPP_UshA_N_like"/>
    <property type="match status" value="1"/>
</dbReference>
<dbReference type="PANTHER" id="PTHR11575:SF24">
    <property type="entry name" value="5'-NUCLEOTIDASE"/>
    <property type="match status" value="1"/>
</dbReference>
<reference evidence="5 6" key="1">
    <citation type="journal article" date="2011" name="J. Microbiol.">
        <title>Gramella jeungdoensis sp. nov., isolated from a solar saltern in Korea.</title>
        <authorList>
            <person name="Joung Y."/>
            <person name="Kim H."/>
            <person name="Jang T."/>
            <person name="Ahn T.S."/>
            <person name="Joh K."/>
        </authorList>
    </citation>
    <scope>NUCLEOTIDE SEQUENCE [LARGE SCALE GENOMIC DNA]</scope>
    <source>
        <strain evidence="5 6">KCTC 23123</strain>
    </source>
</reference>
<dbReference type="Pfam" id="PF02872">
    <property type="entry name" value="5_nucleotid_C"/>
    <property type="match status" value="1"/>
</dbReference>
<organism evidence="5 6">
    <name type="scientific">Gramella jeungdoensis</name>
    <dbReference type="NCBI Taxonomy" id="708091"/>
    <lineage>
        <taxon>Bacteria</taxon>
        <taxon>Pseudomonadati</taxon>
        <taxon>Bacteroidota</taxon>
        <taxon>Flavobacteriia</taxon>
        <taxon>Flavobacteriales</taxon>
        <taxon>Flavobacteriaceae</taxon>
        <taxon>Christiangramia</taxon>
    </lineage>
</organism>
<dbReference type="RefSeq" id="WP_134247820.1">
    <property type="nucleotide sequence ID" value="NZ_SNQI01000002.1"/>
</dbReference>
<name>A0A4Y8AVQ7_9FLAO</name>
<feature type="chain" id="PRO_5021432599" evidence="2">
    <location>
        <begin position="22"/>
        <end position="476"/>
    </location>
</feature>
<evidence type="ECO:0000256" key="1">
    <source>
        <dbReference type="ARBA" id="ARBA00022729"/>
    </source>
</evidence>
<feature type="signal peptide" evidence="2">
    <location>
        <begin position="1"/>
        <end position="21"/>
    </location>
</feature>
<dbReference type="InterPro" id="IPR029052">
    <property type="entry name" value="Metallo-depent_PP-like"/>
</dbReference>
<dbReference type="GO" id="GO:0009166">
    <property type="term" value="P:nucleotide catabolic process"/>
    <property type="evidence" value="ECO:0007669"/>
    <property type="project" value="InterPro"/>
</dbReference>
<accession>A0A4Y8AVQ7</accession>
<dbReference type="GO" id="GO:0000166">
    <property type="term" value="F:nucleotide binding"/>
    <property type="evidence" value="ECO:0007669"/>
    <property type="project" value="UniProtKB-KW"/>
</dbReference>
<gene>
    <name evidence="5" type="ORF">E2488_08025</name>
</gene>
<dbReference type="SUPFAM" id="SSF56300">
    <property type="entry name" value="Metallo-dependent phosphatases"/>
    <property type="match status" value="1"/>
</dbReference>
<dbReference type="GO" id="GO:0016787">
    <property type="term" value="F:hydrolase activity"/>
    <property type="evidence" value="ECO:0007669"/>
    <property type="project" value="UniProtKB-KW"/>
</dbReference>
<dbReference type="PANTHER" id="PTHR11575">
    <property type="entry name" value="5'-NUCLEOTIDASE-RELATED"/>
    <property type="match status" value="1"/>
</dbReference>
<dbReference type="Pfam" id="PF00149">
    <property type="entry name" value="Metallophos"/>
    <property type="match status" value="1"/>
</dbReference>
<keyword evidence="2" id="KW-0378">Hydrolase</keyword>
<evidence type="ECO:0000259" key="3">
    <source>
        <dbReference type="Pfam" id="PF00149"/>
    </source>
</evidence>
<evidence type="ECO:0000259" key="4">
    <source>
        <dbReference type="Pfam" id="PF02872"/>
    </source>
</evidence>